<accession>A0A1A6H986</accession>
<feature type="signal peptide" evidence="1">
    <location>
        <begin position="1"/>
        <end position="27"/>
    </location>
</feature>
<sequence>MSGFNQTLRKLPASLLCVQSLPASLCALELQACHMRSCEMPSDLLCACELQAHCVRGSLLPVLCVCACELLPSLCDLHLPVIRVLPALVPHPGVQTCHL</sequence>
<evidence type="ECO:0000256" key="1">
    <source>
        <dbReference type="SAM" id="SignalP"/>
    </source>
</evidence>
<dbReference type="AlphaFoldDB" id="A0A1A6H986"/>
<name>A0A1A6H986_NEOLE</name>
<feature type="chain" id="PRO_5008346196" description="Secreted protein" evidence="1">
    <location>
        <begin position="28"/>
        <end position="99"/>
    </location>
</feature>
<keyword evidence="3" id="KW-1185">Reference proteome</keyword>
<evidence type="ECO:0000313" key="2">
    <source>
        <dbReference type="EMBL" id="OBS74859.1"/>
    </source>
</evidence>
<organism evidence="2 3">
    <name type="scientific">Neotoma lepida</name>
    <name type="common">Desert woodrat</name>
    <dbReference type="NCBI Taxonomy" id="56216"/>
    <lineage>
        <taxon>Eukaryota</taxon>
        <taxon>Metazoa</taxon>
        <taxon>Chordata</taxon>
        <taxon>Craniata</taxon>
        <taxon>Vertebrata</taxon>
        <taxon>Euteleostomi</taxon>
        <taxon>Mammalia</taxon>
        <taxon>Eutheria</taxon>
        <taxon>Euarchontoglires</taxon>
        <taxon>Glires</taxon>
        <taxon>Rodentia</taxon>
        <taxon>Myomorpha</taxon>
        <taxon>Muroidea</taxon>
        <taxon>Cricetidae</taxon>
        <taxon>Neotominae</taxon>
        <taxon>Neotoma</taxon>
    </lineage>
</organism>
<dbReference type="EMBL" id="LZPO01044390">
    <property type="protein sequence ID" value="OBS74859.1"/>
    <property type="molecule type" value="Genomic_DNA"/>
</dbReference>
<keyword evidence="1" id="KW-0732">Signal</keyword>
<gene>
    <name evidence="2" type="ORF">A6R68_14607</name>
</gene>
<evidence type="ECO:0008006" key="4">
    <source>
        <dbReference type="Google" id="ProtNLM"/>
    </source>
</evidence>
<protein>
    <recommendedName>
        <fullName evidence="4">Secreted protein</fullName>
    </recommendedName>
</protein>
<comment type="caution">
    <text evidence="2">The sequence shown here is derived from an EMBL/GenBank/DDBJ whole genome shotgun (WGS) entry which is preliminary data.</text>
</comment>
<dbReference type="Proteomes" id="UP000092124">
    <property type="component" value="Unassembled WGS sequence"/>
</dbReference>
<proteinExistence type="predicted"/>
<evidence type="ECO:0000313" key="3">
    <source>
        <dbReference type="Proteomes" id="UP000092124"/>
    </source>
</evidence>
<reference evidence="2 3" key="1">
    <citation type="submission" date="2016-06" db="EMBL/GenBank/DDBJ databases">
        <title>The Draft Genome Sequence and Annotation of the Desert Woodrat Neotoma lepida.</title>
        <authorList>
            <person name="Campbell M."/>
            <person name="Oakeson K.F."/>
            <person name="Yandell M."/>
            <person name="Halpert J.R."/>
            <person name="Dearing D."/>
        </authorList>
    </citation>
    <scope>NUCLEOTIDE SEQUENCE [LARGE SCALE GENOMIC DNA]</scope>
    <source>
        <strain evidence="2">417</strain>
        <tissue evidence="2">Liver</tissue>
    </source>
</reference>